<dbReference type="Proteomes" id="UP000708208">
    <property type="component" value="Unassembled WGS sequence"/>
</dbReference>
<feature type="region of interest" description="Disordered" evidence="1">
    <location>
        <begin position="28"/>
        <end position="59"/>
    </location>
</feature>
<comment type="caution">
    <text evidence="2">The sequence shown here is derived from an EMBL/GenBank/DDBJ whole genome shotgun (WGS) entry which is preliminary data.</text>
</comment>
<proteinExistence type="predicted"/>
<evidence type="ECO:0000256" key="1">
    <source>
        <dbReference type="SAM" id="MobiDB-lite"/>
    </source>
</evidence>
<gene>
    <name evidence="2" type="ORF">AFUS01_LOCUS11801</name>
</gene>
<reference evidence="2" key="1">
    <citation type="submission" date="2021-06" db="EMBL/GenBank/DDBJ databases">
        <authorList>
            <person name="Hodson N. C."/>
            <person name="Mongue J. A."/>
            <person name="Jaron S. K."/>
        </authorList>
    </citation>
    <scope>NUCLEOTIDE SEQUENCE</scope>
</reference>
<organism evidence="2 3">
    <name type="scientific">Allacma fusca</name>
    <dbReference type="NCBI Taxonomy" id="39272"/>
    <lineage>
        <taxon>Eukaryota</taxon>
        <taxon>Metazoa</taxon>
        <taxon>Ecdysozoa</taxon>
        <taxon>Arthropoda</taxon>
        <taxon>Hexapoda</taxon>
        <taxon>Collembola</taxon>
        <taxon>Symphypleona</taxon>
        <taxon>Sminthuridae</taxon>
        <taxon>Allacma</taxon>
    </lineage>
</organism>
<evidence type="ECO:0000313" key="2">
    <source>
        <dbReference type="EMBL" id="CAG7722679.1"/>
    </source>
</evidence>
<keyword evidence="3" id="KW-1185">Reference proteome</keyword>
<dbReference type="EMBL" id="CAJVCH010091498">
    <property type="protein sequence ID" value="CAG7722679.1"/>
    <property type="molecule type" value="Genomic_DNA"/>
</dbReference>
<protein>
    <submittedName>
        <fullName evidence="2">Uncharacterized protein</fullName>
    </submittedName>
</protein>
<accession>A0A8J2KB68</accession>
<evidence type="ECO:0000313" key="3">
    <source>
        <dbReference type="Proteomes" id="UP000708208"/>
    </source>
</evidence>
<name>A0A8J2KB68_9HEXA</name>
<sequence length="248" mass="27761">MEGSRKGKKKKKKELDAIGKYYKSLMTSSKSDTETTEDEKAKKTHKKHGQKSTSTIKSKTKKEKSNVFVGLSKLSLTSLTSDVLGKVHTASDSSIKSTEILGLEILEPSKIIWIEKSKANIGSSRDNILGAAIRPNTFCVHTYMGRDLCDIKYNLGNCCRKSLKAEIRIDDETFAKVVQPIKSTDFLVYDAEATAIMQIALNRNIATGFYFRQRDMDSRNTKKLVLESQHKLVIVAILIGLSVMNYQN</sequence>
<dbReference type="AlphaFoldDB" id="A0A8J2KB68"/>